<feature type="domain" description="NADH:quinone oxidoreductase/Mrp antiporter transmembrane" evidence="11">
    <location>
        <begin position="128"/>
        <end position="411"/>
    </location>
</feature>
<dbReference type="InterPro" id="IPR042106">
    <property type="entry name" value="Nuo/plastoQ_OxRdtase_6_NuoJ"/>
</dbReference>
<evidence type="ECO:0000256" key="4">
    <source>
        <dbReference type="ARBA" id="ARBA00022475"/>
    </source>
</evidence>
<dbReference type="EMBL" id="QHJQ01000003">
    <property type="protein sequence ID" value="PXA04749.1"/>
    <property type="molecule type" value="Genomic_DNA"/>
</dbReference>
<feature type="domain" description="NADH-Ubiquinone oxidoreductase (complex I) chain 5 N-terminal" evidence="12">
    <location>
        <begin position="67"/>
        <end position="112"/>
    </location>
</feature>
<sequence>MPEFLIACPAIIFIAAFAAPCLRCLLGDRVGYVLSVAPFAALGLILSQAGPVESGAGVAYSLDWFSALGASLDFRLDGLAFLMSILITGIGGFIVLYAQGYMHGHPQLGRFYLYLLAFMGAMLGLVLSDNLILLFVFWELTSITSYLLIGFNHESKEARWKALQALLVTGLGAMAMLAGFVLLAAVTGTWKISEINNLGDLVQASPFYSGIIVLLLIGAFTKSAQVPFHFWLPNAMAGPTPVSAFLHSATMVKAGIFLIARTNPALSGSGLWEYSLAIFGSLTLLLAMFLGLFQKDVKSILAYTTLGVLGVLTMLLGIGSEYAIKAMVVFLLGHALYKATLFMVVGSIDHETGTRDVTLLRGLRGLMPITAIASGLAALSMSGLPPFFGFIGKELIYKAGVKLDGIEIVFLAAALVGNLVMMGLALKAGIGPFFGKPNHDALPKKPHEAPFSMWIGPIVLAVAGLVIGIIPFWVTEFMVSPAVAAIKGTEIAHLDLALWNLVKPNLPLLLSGITVLGGFFVFLYRARFWAVADRVLAAIRPYGAEAMYERIFNATMWFSKFQTRRLQTGRLHDYVFMIVVVAVGLLLWAINKHGEWSIAVNWAEYDTLMVGLTIIMTIAAVLAVLANSYITVLASLGTIGFGVALIFAYYGAPDLAITQLLVETLTVVLFMFVILMLPKLKTFSSGATRLRDMIVASAFGATITILLLKALNIQFSPAISSTLAEMSYPEAKGKNVVNVILVDFRALDTLGEIVVVATAALGIAALVAAGLKKRKGEESS</sequence>
<evidence type="ECO:0008006" key="17">
    <source>
        <dbReference type="Google" id="ProtNLM"/>
    </source>
</evidence>
<dbReference type="InParanoid" id="A0A317ZLQ0"/>
<feature type="transmembrane region" description="Helical" evidence="10">
    <location>
        <begin position="78"/>
        <end position="99"/>
    </location>
</feature>
<evidence type="ECO:0000256" key="1">
    <source>
        <dbReference type="ARBA" id="ARBA00004651"/>
    </source>
</evidence>
<evidence type="ECO:0000256" key="9">
    <source>
        <dbReference type="RuleBase" id="RU000320"/>
    </source>
</evidence>
<dbReference type="InterPro" id="IPR046806">
    <property type="entry name" value="MrpA_C/MbhE"/>
</dbReference>
<evidence type="ECO:0000256" key="2">
    <source>
        <dbReference type="ARBA" id="ARBA00022448"/>
    </source>
</evidence>
<feature type="transmembrane region" description="Helical" evidence="10">
    <location>
        <begin position="656"/>
        <end position="678"/>
    </location>
</feature>
<dbReference type="PANTHER" id="PTHR43373">
    <property type="entry name" value="NA(+)/H(+) ANTIPORTER SUBUNIT"/>
    <property type="match status" value="1"/>
</dbReference>
<organism evidence="15 16">
    <name type="scientific">Coraliomargarita sinensis</name>
    <dbReference type="NCBI Taxonomy" id="2174842"/>
    <lineage>
        <taxon>Bacteria</taxon>
        <taxon>Pseudomonadati</taxon>
        <taxon>Verrucomicrobiota</taxon>
        <taxon>Opitutia</taxon>
        <taxon>Puniceicoccales</taxon>
        <taxon>Coraliomargaritaceae</taxon>
        <taxon>Coraliomargarita</taxon>
    </lineage>
</organism>
<keyword evidence="16" id="KW-1185">Reference proteome</keyword>
<dbReference type="PANTHER" id="PTHR43373:SF1">
    <property type="entry name" value="NA(+)_H(+) ANTIPORTER SUBUNIT A"/>
    <property type="match status" value="1"/>
</dbReference>
<feature type="transmembrane region" description="Helical" evidence="10">
    <location>
        <begin position="163"/>
        <end position="187"/>
    </location>
</feature>
<reference evidence="15 16" key="1">
    <citation type="submission" date="2018-05" db="EMBL/GenBank/DDBJ databases">
        <title>Coraliomargarita sinensis sp. nov., isolated from a marine solar saltern.</title>
        <authorList>
            <person name="Zhou L.Y."/>
        </authorList>
    </citation>
    <scope>NUCLEOTIDE SEQUENCE [LARGE SCALE GENOMIC DNA]</scope>
    <source>
        <strain evidence="15 16">WN38</strain>
    </source>
</reference>
<feature type="transmembrane region" description="Helical" evidence="10">
    <location>
        <begin position="753"/>
        <end position="771"/>
    </location>
</feature>
<keyword evidence="8 10" id="KW-0472">Membrane</keyword>
<feature type="transmembrane region" description="Helical" evidence="10">
    <location>
        <begin position="632"/>
        <end position="650"/>
    </location>
</feature>
<keyword evidence="3" id="KW-0050">Antiport</keyword>
<feature type="transmembrane region" description="Helical" evidence="10">
    <location>
        <begin position="571"/>
        <end position="590"/>
    </location>
</feature>
<feature type="transmembrane region" description="Helical" evidence="10">
    <location>
        <begin position="690"/>
        <end position="711"/>
    </location>
</feature>
<evidence type="ECO:0000256" key="8">
    <source>
        <dbReference type="ARBA" id="ARBA00023136"/>
    </source>
</evidence>
<dbReference type="Pfam" id="PF00662">
    <property type="entry name" value="Proton_antipo_N"/>
    <property type="match status" value="1"/>
</dbReference>
<evidence type="ECO:0000313" key="16">
    <source>
        <dbReference type="Proteomes" id="UP000247099"/>
    </source>
</evidence>
<dbReference type="GO" id="GO:0015297">
    <property type="term" value="F:antiporter activity"/>
    <property type="evidence" value="ECO:0007669"/>
    <property type="project" value="UniProtKB-KW"/>
</dbReference>
<feature type="domain" description="MrpA C-terminal/MbhD" evidence="13">
    <location>
        <begin position="614"/>
        <end position="678"/>
    </location>
</feature>
<dbReference type="InterPro" id="IPR001750">
    <property type="entry name" value="ND/Mrp_TM"/>
</dbReference>
<evidence type="ECO:0000256" key="7">
    <source>
        <dbReference type="ARBA" id="ARBA00023065"/>
    </source>
</evidence>
<gene>
    <name evidence="15" type="ORF">DDZ13_06155</name>
</gene>
<dbReference type="Pfam" id="PF00361">
    <property type="entry name" value="Proton_antipo_M"/>
    <property type="match status" value="1"/>
</dbReference>
<comment type="caution">
    <text evidence="15">The sequence shown here is derived from an EMBL/GenBank/DDBJ whole genome shotgun (WGS) entry which is preliminary data.</text>
</comment>
<keyword evidence="6 10" id="KW-1133">Transmembrane helix</keyword>
<feature type="domain" description="MrpA C-terminal/MbhE" evidence="14">
    <location>
        <begin position="689"/>
        <end position="767"/>
    </location>
</feature>
<keyword evidence="4" id="KW-1003">Cell membrane</keyword>
<dbReference type="PRINTS" id="PR01434">
    <property type="entry name" value="NADHDHGNASE5"/>
</dbReference>
<feature type="transmembrane region" description="Helical" evidence="10">
    <location>
        <begin position="451"/>
        <end position="474"/>
    </location>
</feature>
<feature type="transmembrane region" description="Helical" evidence="10">
    <location>
        <begin position="324"/>
        <end position="345"/>
    </location>
</feature>
<dbReference type="InterPro" id="IPR001516">
    <property type="entry name" value="Proton_antipo_N"/>
</dbReference>
<keyword evidence="2" id="KW-0813">Transport</keyword>
<feature type="transmembrane region" description="Helical" evidence="10">
    <location>
        <begin position="207"/>
        <end position="232"/>
    </location>
</feature>
<feature type="transmembrane region" description="Helical" evidence="10">
    <location>
        <begin position="506"/>
        <end position="524"/>
    </location>
</feature>
<accession>A0A317ZLQ0</accession>
<evidence type="ECO:0000259" key="14">
    <source>
        <dbReference type="Pfam" id="PF20501"/>
    </source>
</evidence>
<dbReference type="Pfam" id="PF13244">
    <property type="entry name" value="MbhD"/>
    <property type="match status" value="1"/>
</dbReference>
<evidence type="ECO:0000256" key="10">
    <source>
        <dbReference type="SAM" id="Phobius"/>
    </source>
</evidence>
<dbReference type="GO" id="GO:0006811">
    <property type="term" value="P:monoatomic ion transport"/>
    <property type="evidence" value="ECO:0007669"/>
    <property type="project" value="UniProtKB-KW"/>
</dbReference>
<keyword evidence="5 9" id="KW-0812">Transmembrane</keyword>
<evidence type="ECO:0000256" key="3">
    <source>
        <dbReference type="ARBA" id="ARBA00022449"/>
    </source>
</evidence>
<dbReference type="Proteomes" id="UP000247099">
    <property type="component" value="Unassembled WGS sequence"/>
</dbReference>
<dbReference type="OrthoDB" id="9807568at2"/>
<evidence type="ECO:0000313" key="15">
    <source>
        <dbReference type="EMBL" id="PXA04749.1"/>
    </source>
</evidence>
<feature type="transmembrane region" description="Helical" evidence="10">
    <location>
        <begin position="408"/>
        <end position="430"/>
    </location>
</feature>
<dbReference type="InterPro" id="IPR025383">
    <property type="entry name" value="MrpA_C/MbhD"/>
</dbReference>
<name>A0A317ZLQ0_9BACT</name>
<evidence type="ECO:0000256" key="6">
    <source>
        <dbReference type="ARBA" id="ARBA00022989"/>
    </source>
</evidence>
<dbReference type="AlphaFoldDB" id="A0A317ZLQ0"/>
<feature type="transmembrane region" description="Helical" evidence="10">
    <location>
        <begin position="602"/>
        <end position="625"/>
    </location>
</feature>
<dbReference type="Gene3D" id="1.20.120.1200">
    <property type="entry name" value="NADH-ubiquinone/plastoquinone oxidoreductase chain 6, subunit NuoJ"/>
    <property type="match status" value="1"/>
</dbReference>
<proteinExistence type="predicted"/>
<evidence type="ECO:0000256" key="5">
    <source>
        <dbReference type="ARBA" id="ARBA00022692"/>
    </source>
</evidence>
<feature type="transmembrane region" description="Helical" evidence="10">
    <location>
        <begin position="366"/>
        <end position="388"/>
    </location>
</feature>
<dbReference type="RefSeq" id="WP_110130555.1">
    <property type="nucleotide sequence ID" value="NZ_QHJQ01000003.1"/>
</dbReference>
<feature type="transmembrane region" description="Helical" evidence="10">
    <location>
        <begin position="133"/>
        <end position="151"/>
    </location>
</feature>
<keyword evidence="7" id="KW-0406">Ion transport</keyword>
<evidence type="ECO:0000259" key="12">
    <source>
        <dbReference type="Pfam" id="PF00662"/>
    </source>
</evidence>
<dbReference type="GO" id="GO:0005886">
    <property type="term" value="C:plasma membrane"/>
    <property type="evidence" value="ECO:0007669"/>
    <property type="project" value="UniProtKB-SubCell"/>
</dbReference>
<evidence type="ECO:0000259" key="11">
    <source>
        <dbReference type="Pfam" id="PF00361"/>
    </source>
</evidence>
<comment type="subcellular location">
    <subcellularLocation>
        <location evidence="1">Cell membrane</location>
        <topology evidence="1">Multi-pass membrane protein</topology>
    </subcellularLocation>
    <subcellularLocation>
        <location evidence="9">Membrane</location>
        <topology evidence="9">Multi-pass membrane protein</topology>
    </subcellularLocation>
</comment>
<evidence type="ECO:0000259" key="13">
    <source>
        <dbReference type="Pfam" id="PF13244"/>
    </source>
</evidence>
<feature type="transmembrane region" description="Helical" evidence="10">
    <location>
        <begin position="111"/>
        <end position="127"/>
    </location>
</feature>
<dbReference type="Pfam" id="PF20501">
    <property type="entry name" value="MbhE"/>
    <property type="match status" value="1"/>
</dbReference>
<dbReference type="InterPro" id="IPR050616">
    <property type="entry name" value="CPA3_Na-H_Antiporter_A"/>
</dbReference>
<feature type="transmembrane region" description="Helical" evidence="10">
    <location>
        <begin position="300"/>
        <end position="318"/>
    </location>
</feature>
<protein>
    <recommendedName>
        <fullName evidence="17">Na(+)/H(+) antiporter subunit A</fullName>
    </recommendedName>
</protein>
<dbReference type="FunCoup" id="A0A317ZLQ0">
    <property type="interactions" value="28"/>
</dbReference>
<feature type="transmembrane region" description="Helical" evidence="10">
    <location>
        <begin position="274"/>
        <end position="293"/>
    </location>
</feature>